<comment type="similarity">
    <text evidence="1">Belongs to the 5'-AMP-activated protein kinase beta subunit family.</text>
</comment>
<dbReference type="GO" id="GO:0005737">
    <property type="term" value="C:cytoplasm"/>
    <property type="evidence" value="ECO:0007669"/>
    <property type="project" value="UniProtKB-ARBA"/>
</dbReference>
<dbReference type="InterPro" id="IPR014756">
    <property type="entry name" value="Ig_E-set"/>
</dbReference>
<dbReference type="PANTHER" id="PTHR46316">
    <property type="entry name" value="SNF1-RELATED PROTEIN KINASE REGULATORY SUBUNIT BETA-1"/>
    <property type="match status" value="1"/>
</dbReference>
<organism evidence="4 5">
    <name type="scientific">Emiliania huxleyi (strain CCMP1516)</name>
    <dbReference type="NCBI Taxonomy" id="280463"/>
    <lineage>
        <taxon>Eukaryota</taxon>
        <taxon>Haptista</taxon>
        <taxon>Haptophyta</taxon>
        <taxon>Prymnesiophyceae</taxon>
        <taxon>Isochrysidales</taxon>
        <taxon>Noelaerhabdaceae</taxon>
        <taxon>Emiliania</taxon>
    </lineage>
</organism>
<dbReference type="eggNOG" id="KOG1616">
    <property type="taxonomic scope" value="Eukaryota"/>
</dbReference>
<evidence type="ECO:0000313" key="5">
    <source>
        <dbReference type="Proteomes" id="UP000013827"/>
    </source>
</evidence>
<dbReference type="InterPro" id="IPR043554">
    <property type="entry name" value="KINB"/>
</dbReference>
<dbReference type="AlphaFoldDB" id="A0A0D3ILC8"/>
<feature type="domain" description="Association with the SNF1 complex (ASC)" evidence="3">
    <location>
        <begin position="126"/>
        <end position="222"/>
    </location>
</feature>
<dbReference type="RefSeq" id="XP_005764492.1">
    <property type="nucleotide sequence ID" value="XM_005764435.1"/>
</dbReference>
<dbReference type="SUPFAM" id="SSF81296">
    <property type="entry name" value="E set domains"/>
    <property type="match status" value="1"/>
</dbReference>
<feature type="region of interest" description="Disordered" evidence="2">
    <location>
        <begin position="1"/>
        <end position="38"/>
    </location>
</feature>
<name>A0A0D3ILC8_EMIH1</name>
<dbReference type="Gene3D" id="2.60.40.10">
    <property type="entry name" value="Immunoglobulins"/>
    <property type="match status" value="1"/>
</dbReference>
<dbReference type="Pfam" id="PF04739">
    <property type="entry name" value="AMPKBI"/>
    <property type="match status" value="1"/>
</dbReference>
<evidence type="ECO:0000256" key="2">
    <source>
        <dbReference type="SAM" id="MobiDB-lite"/>
    </source>
</evidence>
<dbReference type="InterPro" id="IPR032640">
    <property type="entry name" value="AMPK1_CBM"/>
</dbReference>
<dbReference type="KEGG" id="ehx:EMIHUDRAFT_357467"/>
<dbReference type="EnsemblProtists" id="EOD12063">
    <property type="protein sequence ID" value="EOD12063"/>
    <property type="gene ID" value="EMIHUDRAFT_357467"/>
</dbReference>
<dbReference type="SUPFAM" id="SSF160219">
    <property type="entry name" value="AMPKBI-like"/>
    <property type="match status" value="1"/>
</dbReference>
<dbReference type="Proteomes" id="UP000013827">
    <property type="component" value="Unassembled WGS sequence"/>
</dbReference>
<accession>A0A0D3ILC8</accession>
<evidence type="ECO:0000256" key="1">
    <source>
        <dbReference type="ARBA" id="ARBA00010926"/>
    </source>
</evidence>
<dbReference type="PANTHER" id="PTHR46316:SF2">
    <property type="entry name" value="SNF1-RELATED PROTEIN KINASE REGULATORY SUBUNIT BETA-2"/>
    <property type="match status" value="1"/>
</dbReference>
<dbReference type="STRING" id="2903.R1BPU4"/>
<reference evidence="4" key="2">
    <citation type="submission" date="2024-10" db="UniProtKB">
        <authorList>
            <consortium name="EnsemblProtists"/>
        </authorList>
    </citation>
    <scope>IDENTIFICATION</scope>
</reference>
<dbReference type="InterPro" id="IPR037256">
    <property type="entry name" value="ASC_dom_sf"/>
</dbReference>
<dbReference type="PaxDb" id="2903-EOD12063"/>
<dbReference type="SMART" id="SM01010">
    <property type="entry name" value="AMPKBI"/>
    <property type="match status" value="1"/>
</dbReference>
<dbReference type="GeneID" id="17258364"/>
<dbReference type="InterPro" id="IPR006828">
    <property type="entry name" value="ASC_dom"/>
</dbReference>
<dbReference type="HOGENOM" id="CLU_1060037_0_0_1"/>
<keyword evidence="5" id="KW-1185">Reference proteome</keyword>
<dbReference type="Pfam" id="PF16561">
    <property type="entry name" value="AMPK1_CBM"/>
    <property type="match status" value="1"/>
</dbReference>
<evidence type="ECO:0000313" key="4">
    <source>
        <dbReference type="EnsemblProtists" id="EOD12063"/>
    </source>
</evidence>
<evidence type="ECO:0000259" key="3">
    <source>
        <dbReference type="SMART" id="SM01010"/>
    </source>
</evidence>
<dbReference type="Gene3D" id="6.20.250.60">
    <property type="match status" value="1"/>
</dbReference>
<sequence>MGQGGSREFEGGPEGFPPGSERRSARQAEEAPQENAVVPTVLQWSQGGQSVYVTGSFNAWGERIPLRRSGNDCVVCLNLLPGTYQYKFIVDNEWRFAADQPTVRDEMGNINNCITVEDQTSFMREEQPSGFFDNNQNLYTQALPDEITLAKEPPQAPSHLWCLPLNFPPLCEPHVASWTLLPPLGVTLTHLLAAAADRSTNTLSVTQRVRSKFVTMVFIKPARGSAADARLGPAPAGGQAAGGGFALPQLPSTAAAVAAQQQL</sequence>
<dbReference type="InterPro" id="IPR013783">
    <property type="entry name" value="Ig-like_fold"/>
</dbReference>
<proteinExistence type="inferred from homology"/>
<protein>
    <recommendedName>
        <fullName evidence="3">Association with the SNF1 complex (ASC) domain-containing protein</fullName>
    </recommendedName>
</protein>
<dbReference type="CDD" id="cd02859">
    <property type="entry name" value="E_set_AMPKbeta_like_N"/>
    <property type="match status" value="1"/>
</dbReference>
<dbReference type="OMA" id="HRMMSET"/>
<feature type="compositionally biased region" description="Basic and acidic residues" evidence="2">
    <location>
        <begin position="20"/>
        <end position="29"/>
    </location>
</feature>
<reference evidence="5" key="1">
    <citation type="journal article" date="2013" name="Nature">
        <title>Pan genome of the phytoplankton Emiliania underpins its global distribution.</title>
        <authorList>
            <person name="Read B.A."/>
            <person name="Kegel J."/>
            <person name="Klute M.J."/>
            <person name="Kuo A."/>
            <person name="Lefebvre S.C."/>
            <person name="Maumus F."/>
            <person name="Mayer C."/>
            <person name="Miller J."/>
            <person name="Monier A."/>
            <person name="Salamov A."/>
            <person name="Young J."/>
            <person name="Aguilar M."/>
            <person name="Claverie J.M."/>
            <person name="Frickenhaus S."/>
            <person name="Gonzalez K."/>
            <person name="Herman E.K."/>
            <person name="Lin Y.C."/>
            <person name="Napier J."/>
            <person name="Ogata H."/>
            <person name="Sarno A.F."/>
            <person name="Shmutz J."/>
            <person name="Schroeder D."/>
            <person name="de Vargas C."/>
            <person name="Verret F."/>
            <person name="von Dassow P."/>
            <person name="Valentin K."/>
            <person name="Van de Peer Y."/>
            <person name="Wheeler G."/>
            <person name="Dacks J.B."/>
            <person name="Delwiche C.F."/>
            <person name="Dyhrman S.T."/>
            <person name="Glockner G."/>
            <person name="John U."/>
            <person name="Richards T."/>
            <person name="Worden A.Z."/>
            <person name="Zhang X."/>
            <person name="Grigoriev I.V."/>
            <person name="Allen A.E."/>
            <person name="Bidle K."/>
            <person name="Borodovsky M."/>
            <person name="Bowler C."/>
            <person name="Brownlee C."/>
            <person name="Cock J.M."/>
            <person name="Elias M."/>
            <person name="Gladyshev V.N."/>
            <person name="Groth M."/>
            <person name="Guda C."/>
            <person name="Hadaegh A."/>
            <person name="Iglesias-Rodriguez M.D."/>
            <person name="Jenkins J."/>
            <person name="Jones B.M."/>
            <person name="Lawson T."/>
            <person name="Leese F."/>
            <person name="Lindquist E."/>
            <person name="Lobanov A."/>
            <person name="Lomsadze A."/>
            <person name="Malik S.B."/>
            <person name="Marsh M.E."/>
            <person name="Mackinder L."/>
            <person name="Mock T."/>
            <person name="Mueller-Roeber B."/>
            <person name="Pagarete A."/>
            <person name="Parker M."/>
            <person name="Probert I."/>
            <person name="Quesneville H."/>
            <person name="Raines C."/>
            <person name="Rensing S.A."/>
            <person name="Riano-Pachon D.M."/>
            <person name="Richier S."/>
            <person name="Rokitta S."/>
            <person name="Shiraiwa Y."/>
            <person name="Soanes D.M."/>
            <person name="van der Giezen M."/>
            <person name="Wahlund T.M."/>
            <person name="Williams B."/>
            <person name="Wilson W."/>
            <person name="Wolfe G."/>
            <person name="Wurch L.L."/>
        </authorList>
    </citation>
    <scope>NUCLEOTIDE SEQUENCE</scope>
</reference>